<dbReference type="EMBL" id="MN740798">
    <property type="protein sequence ID" value="QHU12288.1"/>
    <property type="molecule type" value="Genomic_DNA"/>
</dbReference>
<evidence type="ECO:0000313" key="1">
    <source>
        <dbReference type="EMBL" id="QHU12288.1"/>
    </source>
</evidence>
<evidence type="ECO:0008006" key="2">
    <source>
        <dbReference type="Google" id="ProtNLM"/>
    </source>
</evidence>
<reference evidence="1" key="1">
    <citation type="journal article" date="2020" name="Nature">
        <title>Giant virus diversity and host interactions through global metagenomics.</title>
        <authorList>
            <person name="Schulz F."/>
            <person name="Roux S."/>
            <person name="Paez-Espino D."/>
            <person name="Jungbluth S."/>
            <person name="Walsh D.A."/>
            <person name="Denef V.J."/>
            <person name="McMahon K.D."/>
            <person name="Konstantinidis K.T."/>
            <person name="Eloe-Fadrosh E.A."/>
            <person name="Kyrpides N.C."/>
            <person name="Woyke T."/>
        </authorList>
    </citation>
    <scope>NUCLEOTIDE SEQUENCE</scope>
    <source>
        <strain evidence="1">GVMAG-S-1101171-110</strain>
    </source>
</reference>
<name>A0A6C0K7P1_9ZZZZ</name>
<dbReference type="AlphaFoldDB" id="A0A6C0K7P1"/>
<sequence length="338" mass="38826">MEAILDNRPVILFVSQAVGTSHDKTNTYCGVGIRGELTSNILTSISSDKYNFIREFVDNNNDLDIVIQKHCPKIIIYNYHSGATPWLNDQSLRLKYNTIKHVMIHYDLLQSHIDNFNPDNFVGFKYVISDNDTLITNNTSSFIVPRSTPFSDKIHIENRVDIIPRIGFQGFGLGHKGIAKLAHQIQSEFDEAIFRLHMPYSYFCDRDGHEAKTRVNEVRSIITKPGIRIEVSHDFLSDEDIIKWLNENTVNCYFYDYLPNSGIASSPDYAIAARRPIAINNSRMLVNLHNLSPSIEIEKTSLKEIINNGITPLLPIYEKYKKENVVRRYEEICDILLK</sequence>
<protein>
    <recommendedName>
        <fullName evidence="2">Glycosyltransferase</fullName>
    </recommendedName>
</protein>
<organism evidence="1">
    <name type="scientific">viral metagenome</name>
    <dbReference type="NCBI Taxonomy" id="1070528"/>
    <lineage>
        <taxon>unclassified sequences</taxon>
        <taxon>metagenomes</taxon>
        <taxon>organismal metagenomes</taxon>
    </lineage>
</organism>
<accession>A0A6C0K7P1</accession>
<proteinExistence type="predicted"/>